<evidence type="ECO:0000313" key="1">
    <source>
        <dbReference type="EMBL" id="NEA85404.1"/>
    </source>
</evidence>
<name>A0A6G3QQA0_9ACTN</name>
<feature type="non-terminal residue" evidence="1">
    <location>
        <position position="72"/>
    </location>
</feature>
<gene>
    <name evidence="1" type="ORF">G3I53_04905</name>
</gene>
<sequence length="72" mass="7704">RARRPGAVAYEEAARLFRRCRAVPWLRQVDAAVAAGPVRPETVPAAASDALDGLASMERQVASLVMEGATNR</sequence>
<dbReference type="AlphaFoldDB" id="A0A6G3QQA0"/>
<accession>A0A6G3QQA0</accession>
<organism evidence="1">
    <name type="scientific">Streptomyces sp. SID14436</name>
    <dbReference type="NCBI Taxonomy" id="2706070"/>
    <lineage>
        <taxon>Bacteria</taxon>
        <taxon>Bacillati</taxon>
        <taxon>Actinomycetota</taxon>
        <taxon>Actinomycetes</taxon>
        <taxon>Kitasatosporales</taxon>
        <taxon>Streptomycetaceae</taxon>
        <taxon>Streptomyces</taxon>
    </lineage>
</organism>
<reference evidence="1" key="1">
    <citation type="submission" date="2020-01" db="EMBL/GenBank/DDBJ databases">
        <title>Insect and environment-associated Actinomycetes.</title>
        <authorList>
            <person name="Currrie C."/>
            <person name="Chevrette M."/>
            <person name="Carlson C."/>
            <person name="Stubbendieck R."/>
            <person name="Wendt-Pienkowski E."/>
        </authorList>
    </citation>
    <scope>NUCLEOTIDE SEQUENCE</scope>
    <source>
        <strain evidence="1">SID14436</strain>
    </source>
</reference>
<dbReference type="RefSeq" id="WP_164438050.1">
    <property type="nucleotide sequence ID" value="NZ_JAAGMD010000136.1"/>
</dbReference>
<comment type="caution">
    <text evidence="1">The sequence shown here is derived from an EMBL/GenBank/DDBJ whole genome shotgun (WGS) entry which is preliminary data.</text>
</comment>
<feature type="non-terminal residue" evidence="1">
    <location>
        <position position="1"/>
    </location>
</feature>
<proteinExistence type="predicted"/>
<dbReference type="EMBL" id="JAAGMD010000136">
    <property type="protein sequence ID" value="NEA85404.1"/>
    <property type="molecule type" value="Genomic_DNA"/>
</dbReference>
<protein>
    <submittedName>
        <fullName evidence="1">Uncharacterized protein</fullName>
    </submittedName>
</protein>